<reference evidence="1 2" key="1">
    <citation type="submission" date="2020-08" db="EMBL/GenBank/DDBJ databases">
        <title>Arenibacter gaetbuli sp. nov., isolated from a sand dune.</title>
        <authorList>
            <person name="Park S."/>
            <person name="Yoon J.-H."/>
        </authorList>
    </citation>
    <scope>NUCLEOTIDE SEQUENCE [LARGE SCALE GENOMIC DNA]</scope>
    <source>
        <strain evidence="1 2">BSSL-BM3</strain>
    </source>
</reference>
<evidence type="ECO:0000313" key="1">
    <source>
        <dbReference type="EMBL" id="MBC8769272.1"/>
    </source>
</evidence>
<evidence type="ECO:0000313" key="2">
    <source>
        <dbReference type="Proteomes" id="UP000618952"/>
    </source>
</evidence>
<dbReference type="RefSeq" id="WP_187585930.1">
    <property type="nucleotide sequence ID" value="NZ_JACLHY010000016.1"/>
</dbReference>
<name>A0ABR7QPY9_9FLAO</name>
<dbReference type="SUPFAM" id="SSF51905">
    <property type="entry name" value="FAD/NAD(P)-binding domain"/>
    <property type="match status" value="1"/>
</dbReference>
<dbReference type="Proteomes" id="UP000618952">
    <property type="component" value="Unassembled WGS sequence"/>
</dbReference>
<dbReference type="InterPro" id="IPR036188">
    <property type="entry name" value="FAD/NAD-bd_sf"/>
</dbReference>
<protein>
    <submittedName>
        <fullName evidence="1">NAD(P)/FAD-dependent oxidoreductase</fullName>
    </submittedName>
</protein>
<gene>
    <name evidence="1" type="ORF">H4O18_14845</name>
</gene>
<dbReference type="EMBL" id="JACLHY010000016">
    <property type="protein sequence ID" value="MBC8769272.1"/>
    <property type="molecule type" value="Genomic_DNA"/>
</dbReference>
<accession>A0ABR7QPY9</accession>
<organism evidence="1 2">
    <name type="scientific">Arenibacter arenosicollis</name>
    <dbReference type="NCBI Taxonomy" id="2762274"/>
    <lineage>
        <taxon>Bacteria</taxon>
        <taxon>Pseudomonadati</taxon>
        <taxon>Bacteroidota</taxon>
        <taxon>Flavobacteriia</taxon>
        <taxon>Flavobacteriales</taxon>
        <taxon>Flavobacteriaceae</taxon>
        <taxon>Arenibacter</taxon>
    </lineage>
</organism>
<keyword evidence="2" id="KW-1185">Reference proteome</keyword>
<sequence length="467" mass="52739">MRETQNVTKLETDYLIVGSGAVGMAFADVILSETDANMIIVDKFHKPGGHWNLAYSFVKLHQPSAYYGVSSEDLGKDDTDKVGVNKGLRHLSSGAEISAYYDDVMQRKFLPSGRVKYFPLCEYQGENKFVSTLTGRSYTVKVNKKNVNAAHMQTKVPSTHTPNFSISPEVQFIAINDLPKVGKPPAGWIVIGGGKTGVDAIIWLLEHQVDPAKITWIVPRDSWYTDRKNIQPSEEFLKYFLNDQLAQLKALEQAESVTDLFDKLEKSGVLLRIDKKVRPKMHRGATISQLELKQLRRVKNIVRMGRIKRIEKDGIILERGRIDNDPNHIFVDCSANALAHLDNTPIFSGNTITLQPVRGGQIVFSAAFIAHVEADYKEEIQKNKLCGVVPLPNHDTDWIKMFAGSMKNQHNWKKDPELTKWLYNNRLDGFSHLVANISEKDEEMQAILKRLRNSIKPAMINLETLLS</sequence>
<comment type="caution">
    <text evidence="1">The sequence shown here is derived from an EMBL/GenBank/DDBJ whole genome shotgun (WGS) entry which is preliminary data.</text>
</comment>
<dbReference type="Gene3D" id="3.50.50.60">
    <property type="entry name" value="FAD/NAD(P)-binding domain"/>
    <property type="match status" value="1"/>
</dbReference>
<proteinExistence type="predicted"/>